<feature type="compositionally biased region" description="Basic and acidic residues" evidence="1">
    <location>
        <begin position="320"/>
        <end position="336"/>
    </location>
</feature>
<evidence type="ECO:0000256" key="2">
    <source>
        <dbReference type="SAM" id="SignalP"/>
    </source>
</evidence>
<dbReference type="PROSITE" id="PS50231">
    <property type="entry name" value="RICIN_B_LECTIN"/>
    <property type="match status" value="1"/>
</dbReference>
<sequence>MKSIVLLTFILFIRITLTNKAKEFCLYNSEGVIKIYDPIYIDDKGNTVYAETIEEYAKFLGPTWYGVSFCGNNTIVNSMGLYFDISKSKIQKREVENTSEEKEEKNFFRGNNTLLDSDYKKLSEDYINSIYDKLQNSKKRCIPLTSINPGFNPYHKNLTIGVDAANVRYALGNIINIDKNIFNDIPSGITKCSAVNNCKGCNVVCNAIITASIEKQYSISDSNGITRSSTYGTVTENSSTFTDEISNTMEVANSLSDSGSISQSNSESKTNSLEQAVSLTHSNSTSNTNERSTTHIDEHSESHIHGVSEEKTHATTNTDIETREKNWNKYSERSKTQEYSHLSMDDYKRYDSAIAKVEKPDYVKANTNKYSKRNNLTNSDFKYEPNLKKRVLTELGVATAGVVIAGLSFVGSTATGLWQGYEAHEANNIQKDMMAQEKELADLTYNQTDYWSLRNENQTDFWGLRNENQTDFWNLRNENQTDFWNLRNENQTDYWGVRNEQTQYNLANFDFDIQDYIADRNDRSQLVMALAGTHTTSNTDVEGSSEGGAIINSHEYSRYDATTYGVMDQDQTTNGYSNSYMEGHQETSSREDSRSDTISKIVSNTDATENSWSLERTNQTTTTNGRTFGSSNSYTTNDEKSFEESKNLSIENTISKINSSGNSYQINQSITNNPIDDKCYSYIITPKIKTEAVVWACLNSNEYNDEKVKFIHSESMIEYFKDYFIINRSDCSDNNNVRGIKLLDNYAANRINNANVKNFLLSNEYIYLNHNDVLSIDSDTFKWFFGILPNGRLALCQSDFDIDHAVWFTDTEIPENGIINASRFNIRLRIAKNGHLIMEADNILASYNKLDDDLFTVNTKQTLVIWDSLPKHLPYTVGYYGTKGYTLILNPIDSGADCEVLLYDSLGAVIWKISSQTSEYKGYAFPIEYNLPLKFNTLPINNDSHNKISKNVKVKYNSMITFDCNTTLFENEALSSPNGNYIFYLQPSGNLVLKQYHRTLWSSNTAFVEPFDPPYHLAFSRYGELILRDKFKHIMWQTINFDCISIYKKNETESSYAYENLSKSNKCISNIESLSFRLVLDDKGELKILDNNNDYVWSNLFVREKNYHMRYAEPLVYSISSCHEELRLPYLYELNSYPEPDHDPLIVIDPYFNNLLPNEKILSVYNRKVSLYLTETELVYEENNNKQIISSCSKVKELKLLDNGLFLYCENGVKTIASLTPNKNYTLTFKYNFRNQSNKLIIMDKGTHKIEWGYTPVKFLYKIESNVERINKYGEIIVANNFTTYDRLYSINNDNQYAYLSNNFGLQLPKKGGFIIIYELKIDNNKFSINNEEVVNNYSNMKLEYDSIPNALILSNSTNTIWKYYGRLNCKTLNTFTPECNAIYPLTPIFYNEDEWLNLIYGKLYKHNTLLYDITKNIQIDEPIFSINLSKNGNIYVNNNKYILHEEYFKQDDSYELSLIEKKIDQSNSNFILVLKSNTGEYKWTTGNIHNRPLKASEIKIGDSFTEGEMLYCGDYSIAILNGKLLYRDHKKQTSTEIKNYGGNKSAYLYKIIIGNNSLTFRDKNNEDIDNILSNKKSNNSRLRCDKSNHGIVWDNGNNQILWKYSSTNSFNPKSDAVWLYNKYYNKCLYTSDFKNEPITYEDCVDHNKYKWYFEKIDGNTYFISAAKHNLCMRVIKNRMTLGECDEKAILKYIKASKSIKSGNKCLSGIDDNDDPYSQYEVKLSSCNRHDEKQMWEFISDISYISN</sequence>
<dbReference type="PROSITE" id="PS50927">
    <property type="entry name" value="BULB_LECTIN"/>
    <property type="match status" value="1"/>
</dbReference>
<reference evidence="4 5" key="1">
    <citation type="submission" date="2016-08" db="EMBL/GenBank/DDBJ databases">
        <title>A Parts List for Fungal Cellulosomes Revealed by Comparative Genomics.</title>
        <authorList>
            <consortium name="DOE Joint Genome Institute"/>
            <person name="Haitjema C.H."/>
            <person name="Gilmore S.P."/>
            <person name="Henske J.K."/>
            <person name="Solomon K.V."/>
            <person name="De Groot R."/>
            <person name="Kuo A."/>
            <person name="Mondo S.J."/>
            <person name="Salamov A.A."/>
            <person name="Labutti K."/>
            <person name="Zhao Z."/>
            <person name="Chiniquy J."/>
            <person name="Barry K."/>
            <person name="Brewer H.M."/>
            <person name="Purvine S.O."/>
            <person name="Wright A.T."/>
            <person name="Boxma B."/>
            <person name="Van Alen T."/>
            <person name="Hackstein J.H."/>
            <person name="Baker S.E."/>
            <person name="Grigoriev I.V."/>
            <person name="O'Malley M.A."/>
        </authorList>
    </citation>
    <scope>NUCLEOTIDE SEQUENCE [LARGE SCALE GENOMIC DNA]</scope>
    <source>
        <strain evidence="4 5">G1</strain>
    </source>
</reference>
<evidence type="ECO:0000313" key="4">
    <source>
        <dbReference type="EMBL" id="ORX97383.1"/>
    </source>
</evidence>
<dbReference type="EMBL" id="MCOG01000594">
    <property type="protein sequence ID" value="ORX97383.1"/>
    <property type="molecule type" value="Genomic_DNA"/>
</dbReference>
<feature type="signal peptide" evidence="2">
    <location>
        <begin position="1"/>
        <end position="18"/>
    </location>
</feature>
<dbReference type="OrthoDB" id="2163069at2759"/>
<dbReference type="SUPFAM" id="SSF50370">
    <property type="entry name" value="Ricin B-like lectins"/>
    <property type="match status" value="1"/>
</dbReference>
<name>A0A1Y1YHM3_9FUNG</name>
<dbReference type="InterPro" id="IPR035992">
    <property type="entry name" value="Ricin_B-like_lectins"/>
</dbReference>
<feature type="compositionally biased region" description="Polar residues" evidence="1">
    <location>
        <begin position="598"/>
        <end position="615"/>
    </location>
</feature>
<feature type="compositionally biased region" description="Low complexity" evidence="1">
    <location>
        <begin position="616"/>
        <end position="633"/>
    </location>
</feature>
<feature type="compositionally biased region" description="Polar residues" evidence="1">
    <location>
        <begin position="253"/>
        <end position="277"/>
    </location>
</feature>
<evidence type="ECO:0000256" key="1">
    <source>
        <dbReference type="SAM" id="MobiDB-lite"/>
    </source>
</evidence>
<dbReference type="Proteomes" id="UP000193920">
    <property type="component" value="Unassembled WGS sequence"/>
</dbReference>
<feature type="region of interest" description="Disordered" evidence="1">
    <location>
        <begin position="570"/>
        <end position="640"/>
    </location>
</feature>
<feature type="domain" description="Bulb-type lectin" evidence="3">
    <location>
        <begin position="959"/>
        <end position="1101"/>
    </location>
</feature>
<keyword evidence="5" id="KW-1185">Reference proteome</keyword>
<feature type="chain" id="PRO_5012666119" description="Bulb-type lectin domain-containing protein" evidence="2">
    <location>
        <begin position="19"/>
        <end position="1747"/>
    </location>
</feature>
<gene>
    <name evidence="4" type="ORF">LY90DRAFT_678855</name>
</gene>
<feature type="region of interest" description="Disordered" evidence="1">
    <location>
        <begin position="253"/>
        <end position="336"/>
    </location>
</feature>
<dbReference type="CDD" id="cd00161">
    <property type="entry name" value="beta-trefoil_Ricin-like"/>
    <property type="match status" value="1"/>
</dbReference>
<dbReference type="InterPro" id="IPR001480">
    <property type="entry name" value="Bulb-type_lectin_dom"/>
</dbReference>
<organism evidence="4 5">
    <name type="scientific">Neocallimastix californiae</name>
    <dbReference type="NCBI Taxonomy" id="1754190"/>
    <lineage>
        <taxon>Eukaryota</taxon>
        <taxon>Fungi</taxon>
        <taxon>Fungi incertae sedis</taxon>
        <taxon>Chytridiomycota</taxon>
        <taxon>Chytridiomycota incertae sedis</taxon>
        <taxon>Neocallimastigomycetes</taxon>
        <taxon>Neocallimastigales</taxon>
        <taxon>Neocallimastigaceae</taxon>
        <taxon>Neocallimastix</taxon>
    </lineage>
</organism>
<evidence type="ECO:0000313" key="5">
    <source>
        <dbReference type="Proteomes" id="UP000193920"/>
    </source>
</evidence>
<accession>A0A1Y1YHM3</accession>
<dbReference type="SUPFAM" id="SSF51110">
    <property type="entry name" value="alpha-D-mannose-specific plant lectins"/>
    <property type="match status" value="1"/>
</dbReference>
<feature type="compositionally biased region" description="Polar residues" evidence="1">
    <location>
        <begin position="570"/>
        <end position="580"/>
    </location>
</feature>
<feature type="compositionally biased region" description="Basic and acidic residues" evidence="1">
    <location>
        <begin position="292"/>
        <end position="313"/>
    </location>
</feature>
<feature type="compositionally biased region" description="Low complexity" evidence="1">
    <location>
        <begin position="278"/>
        <end position="291"/>
    </location>
</feature>
<keyword evidence="2" id="KW-0732">Signal</keyword>
<feature type="compositionally biased region" description="Basic and acidic residues" evidence="1">
    <location>
        <begin position="583"/>
        <end position="597"/>
    </location>
</feature>
<protein>
    <recommendedName>
        <fullName evidence="3">Bulb-type lectin domain-containing protein</fullName>
    </recommendedName>
</protein>
<evidence type="ECO:0000259" key="3">
    <source>
        <dbReference type="PROSITE" id="PS50927"/>
    </source>
</evidence>
<dbReference type="Gene3D" id="2.90.10.10">
    <property type="entry name" value="Bulb-type lectin domain"/>
    <property type="match status" value="1"/>
</dbReference>
<dbReference type="InterPro" id="IPR036426">
    <property type="entry name" value="Bulb-type_lectin_dom_sf"/>
</dbReference>
<comment type="caution">
    <text evidence="4">The sequence shown here is derived from an EMBL/GenBank/DDBJ whole genome shotgun (WGS) entry which is preliminary data.</text>
</comment>
<proteinExistence type="predicted"/>